<evidence type="ECO:0008006" key="3">
    <source>
        <dbReference type="Google" id="ProtNLM"/>
    </source>
</evidence>
<protein>
    <recommendedName>
        <fullName evidence="3">Sfi1 spindle body</fullName>
    </recommendedName>
</protein>
<name>A0A0P1ATS8_PLAHL</name>
<keyword evidence="2" id="KW-1185">Reference proteome</keyword>
<dbReference type="OrthoDB" id="128693at2759"/>
<dbReference type="RefSeq" id="XP_024580478.1">
    <property type="nucleotide sequence ID" value="XM_024730175.1"/>
</dbReference>
<accession>A0A0P1ATS8</accession>
<sequence length="744" mass="91702">MRLFRQLQAVRAFQTFKWLQMATFQAFLRAKAFHFYQVSTRYFFKWKTVATKQRSDRQKFRHYSNMLNHSSQKKYFCAWVSIVTQQRSLREKASQTLALCALKQLHRFLMMWKALMIHISQTQVADEFYTVKMSTKVLIVWKKFLLFSKVIRMERVHTLRQIESCFRSWRKTIATTQQIRVFEVKIATKRWFERLKRRFQLWKVECLQKIDCRNLMARLAVNIRLQFRFIIWKRFTAQRKRLASLLLQIQCQSPGYPVCRQAVSIDNDTSLANSKLKFQDRNQDYEIMDSSAALARIARSFQQFHLIFELPQAWHQWRHLFHAHLFNRMHSLQNYFQLWHQSTQSKRQYRLKVINFNKRRQQLILENHFQAWARLVNHVKQLQKHHLYARNLQNLEIVEMMRRKRRTIKKFWLVWMRYVKESRNLRTSLTAYYQARVLTKVWSLWSHDYLTYVNQKNRKFEYCNRQMQIFYLCRTIQKLRQRFQKLKRVQFAIVEITKRQKWKILANVFCQWNQKCDLEKKIGQFCTIVCFKKVRRYFIEWKNLILERKWQRHAVSNFQYIHLEERRNYMWNQWRRHVSIKAGKDAELQKAANYYVCNLVRKRWFTYTQCMQQHRDQFAQLCVFRGRRTIHQRHTFCHARRLRHLYQRFVLQKHLQLWHVAVQNVMALRLMTSRQLKLGTKILVMWHQVAMQRRHWRQVCKSFITMRALDWKKLEVAFVTKSMAILEPENMFTTNATKICCQPQ</sequence>
<dbReference type="EMBL" id="CCYD01000810">
    <property type="protein sequence ID" value="CEG44109.1"/>
    <property type="molecule type" value="Genomic_DNA"/>
</dbReference>
<evidence type="ECO:0000313" key="2">
    <source>
        <dbReference type="Proteomes" id="UP000054928"/>
    </source>
</evidence>
<organism evidence="1 2">
    <name type="scientific">Plasmopara halstedii</name>
    <name type="common">Downy mildew of sunflower</name>
    <dbReference type="NCBI Taxonomy" id="4781"/>
    <lineage>
        <taxon>Eukaryota</taxon>
        <taxon>Sar</taxon>
        <taxon>Stramenopiles</taxon>
        <taxon>Oomycota</taxon>
        <taxon>Peronosporomycetes</taxon>
        <taxon>Peronosporales</taxon>
        <taxon>Peronosporaceae</taxon>
        <taxon>Plasmopara</taxon>
    </lineage>
</organism>
<evidence type="ECO:0000313" key="1">
    <source>
        <dbReference type="EMBL" id="CEG44109.1"/>
    </source>
</evidence>
<dbReference type="Proteomes" id="UP000054928">
    <property type="component" value="Unassembled WGS sequence"/>
</dbReference>
<dbReference type="AlphaFoldDB" id="A0A0P1ATS8"/>
<reference evidence="2" key="1">
    <citation type="submission" date="2014-09" db="EMBL/GenBank/DDBJ databases">
        <authorList>
            <person name="Sharma Rahul"/>
            <person name="Thines Marco"/>
        </authorList>
    </citation>
    <scope>NUCLEOTIDE SEQUENCE [LARGE SCALE GENOMIC DNA]</scope>
</reference>
<dbReference type="STRING" id="4781.A0A0P1ATS8"/>
<dbReference type="OMA" id="CHASPAV"/>
<dbReference type="GeneID" id="36409429"/>
<proteinExistence type="predicted"/>